<proteinExistence type="predicted"/>
<sequence length="179" mass="21059">MGFSLDVFVIGQNKGQKYQKTNSFCAEKQYEWTEEDILEEQKEIEKLGEKVNEVSFPFYEKTIGKWYTLGKEEDGEVWWALGLIDTDFDKHLPVSASWLIDEEDFKNFSPVIVFDEYQEDLETLLGEMIESSPTKSLIIRPRYQSGENEIVQGVIPFEKYMKLLKEEKIPFNVYTIVRK</sequence>
<dbReference type="RefSeq" id="WP_208929915.1">
    <property type="nucleotide sequence ID" value="NZ_CP013655.1"/>
</dbReference>
<name>A0A0U2WSY3_9ENTE</name>
<dbReference type="KEGG" id="erx:ATZ35_05865"/>
<reference evidence="2" key="1">
    <citation type="submission" date="2015-12" db="EMBL/GenBank/DDBJ databases">
        <authorList>
            <person name="Lauer A."/>
            <person name="Humrighouse B."/>
            <person name="Loparev V."/>
            <person name="Shewmaker P.L."/>
            <person name="Whitney A.M."/>
            <person name="McLaughlin R.W."/>
        </authorList>
    </citation>
    <scope>NUCLEOTIDE SEQUENCE [LARGE SCALE GENOMIC DNA]</scope>
    <source>
        <strain evidence="2">LMG 26678</strain>
    </source>
</reference>
<dbReference type="EMBL" id="CP013655">
    <property type="protein sequence ID" value="ALS36697.1"/>
    <property type="molecule type" value="Genomic_DNA"/>
</dbReference>
<dbReference type="STRING" id="118060.ATZ35_05865"/>
<keyword evidence="2" id="KW-1185">Reference proteome</keyword>
<accession>A0A0U2WSY3</accession>
<evidence type="ECO:0000313" key="2">
    <source>
        <dbReference type="Proteomes" id="UP000067523"/>
    </source>
</evidence>
<dbReference type="AlphaFoldDB" id="A0A0U2WSY3"/>
<protein>
    <submittedName>
        <fullName evidence="1">Uncharacterized protein</fullName>
    </submittedName>
</protein>
<dbReference type="Proteomes" id="UP000067523">
    <property type="component" value="Chromosome"/>
</dbReference>
<organism evidence="1 2">
    <name type="scientific">Enterococcus rotai</name>
    <dbReference type="NCBI Taxonomy" id="118060"/>
    <lineage>
        <taxon>Bacteria</taxon>
        <taxon>Bacillati</taxon>
        <taxon>Bacillota</taxon>
        <taxon>Bacilli</taxon>
        <taxon>Lactobacillales</taxon>
        <taxon>Enterococcaceae</taxon>
        <taxon>Enterococcus</taxon>
    </lineage>
</organism>
<gene>
    <name evidence="1" type="ORF">ATZ35_05865</name>
</gene>
<evidence type="ECO:0000313" key="1">
    <source>
        <dbReference type="EMBL" id="ALS36697.1"/>
    </source>
</evidence>